<gene>
    <name evidence="1" type="ORF">MNBD_GAMMA21-927</name>
</gene>
<dbReference type="CDD" id="cd16364">
    <property type="entry name" value="T3SC_I-like"/>
    <property type="match status" value="1"/>
</dbReference>
<proteinExistence type="predicted"/>
<dbReference type="EMBL" id="UOFR01000018">
    <property type="protein sequence ID" value="VAW92923.1"/>
    <property type="molecule type" value="Genomic_DNA"/>
</dbReference>
<dbReference type="SUPFAM" id="SSF69635">
    <property type="entry name" value="Type III secretory system chaperone-like"/>
    <property type="match status" value="1"/>
</dbReference>
<protein>
    <submittedName>
        <fullName evidence="1">Uncharacterized protein</fullName>
    </submittedName>
</protein>
<reference evidence="1" key="1">
    <citation type="submission" date="2018-06" db="EMBL/GenBank/DDBJ databases">
        <authorList>
            <person name="Zhirakovskaya E."/>
        </authorList>
    </citation>
    <scope>NUCLEOTIDE SEQUENCE</scope>
</reference>
<organism evidence="1">
    <name type="scientific">hydrothermal vent metagenome</name>
    <dbReference type="NCBI Taxonomy" id="652676"/>
    <lineage>
        <taxon>unclassified sequences</taxon>
        <taxon>metagenomes</taxon>
        <taxon>ecological metagenomes</taxon>
    </lineage>
</organism>
<sequence>MNYFIKRALLIFIYLSFAATISVAEPIYVERNSGADKKTVKKMSNSRLDVLIKRIDKKAEGRLGYWSLQVDNKKILVITDERADRMRIIAPVVNSEKLEQKQLTRIMQANFDSALDARYAIAKGVLWSAFIHPLSPLSDEEFLVGLGQVTNLVSSFGGSYSSGALIYRGGDSEGLRKRELIDDLLKKGLEV</sequence>
<dbReference type="Gene3D" id="3.30.1460.10">
    <property type="match status" value="1"/>
</dbReference>
<evidence type="ECO:0000313" key="1">
    <source>
        <dbReference type="EMBL" id="VAW92923.1"/>
    </source>
</evidence>
<name>A0A3B0ZYD4_9ZZZZ</name>
<dbReference type="AlphaFoldDB" id="A0A3B0ZYD4"/>
<accession>A0A3B0ZYD4</accession>